<proteinExistence type="predicted"/>
<evidence type="ECO:0000256" key="1">
    <source>
        <dbReference type="PROSITE-ProRule" id="PRU00076"/>
    </source>
</evidence>
<comment type="caution">
    <text evidence="1">Lacks conserved residue(s) required for the propagation of feature annotation.</text>
</comment>
<evidence type="ECO:0000256" key="2">
    <source>
        <dbReference type="SAM" id="MobiDB-lite"/>
    </source>
</evidence>
<keyword evidence="1" id="KW-0245">EGF-like domain</keyword>
<name>A0A9N8DIT9_9STRA</name>
<dbReference type="PROSITE" id="PS01186">
    <property type="entry name" value="EGF_2"/>
    <property type="match status" value="1"/>
</dbReference>
<evidence type="ECO:0000256" key="3">
    <source>
        <dbReference type="SAM" id="Phobius"/>
    </source>
</evidence>
<evidence type="ECO:0000259" key="4">
    <source>
        <dbReference type="PROSITE" id="PS50026"/>
    </source>
</evidence>
<keyword evidence="3" id="KW-0812">Transmembrane</keyword>
<gene>
    <name evidence="5" type="ORF">SEMRO_165_G073870.1</name>
</gene>
<feature type="compositionally biased region" description="Basic and acidic residues" evidence="2">
    <location>
        <begin position="84"/>
        <end position="98"/>
    </location>
</feature>
<feature type="transmembrane region" description="Helical" evidence="3">
    <location>
        <begin position="388"/>
        <end position="407"/>
    </location>
</feature>
<keyword evidence="1" id="KW-1015">Disulfide bond</keyword>
<dbReference type="Proteomes" id="UP001153069">
    <property type="component" value="Unassembled WGS sequence"/>
</dbReference>
<keyword evidence="3" id="KW-0472">Membrane</keyword>
<evidence type="ECO:0000313" key="5">
    <source>
        <dbReference type="EMBL" id="CAB9503424.1"/>
    </source>
</evidence>
<protein>
    <recommendedName>
        <fullName evidence="4">EGF-like domain-containing protein</fullName>
    </recommendedName>
</protein>
<organism evidence="5 6">
    <name type="scientific">Seminavis robusta</name>
    <dbReference type="NCBI Taxonomy" id="568900"/>
    <lineage>
        <taxon>Eukaryota</taxon>
        <taxon>Sar</taxon>
        <taxon>Stramenopiles</taxon>
        <taxon>Ochrophyta</taxon>
        <taxon>Bacillariophyta</taxon>
        <taxon>Bacillariophyceae</taxon>
        <taxon>Bacillariophycidae</taxon>
        <taxon>Naviculales</taxon>
        <taxon>Naviculaceae</taxon>
        <taxon>Seminavis</taxon>
    </lineage>
</organism>
<feature type="compositionally biased region" description="Basic and acidic residues" evidence="2">
    <location>
        <begin position="141"/>
        <end position="154"/>
    </location>
</feature>
<feature type="disulfide bond" evidence="1">
    <location>
        <begin position="540"/>
        <end position="549"/>
    </location>
</feature>
<keyword evidence="6" id="KW-1185">Reference proteome</keyword>
<dbReference type="PROSITE" id="PS50026">
    <property type="entry name" value="EGF_3"/>
    <property type="match status" value="1"/>
</dbReference>
<dbReference type="AlphaFoldDB" id="A0A9N8DIT9"/>
<comment type="caution">
    <text evidence="5">The sequence shown here is derived from an EMBL/GenBank/DDBJ whole genome shotgun (WGS) entry which is preliminary data.</text>
</comment>
<dbReference type="PROSITE" id="PS00022">
    <property type="entry name" value="EGF_1"/>
    <property type="match status" value="1"/>
</dbReference>
<feature type="domain" description="EGF-like" evidence="4">
    <location>
        <begin position="518"/>
        <end position="550"/>
    </location>
</feature>
<keyword evidence="3" id="KW-1133">Transmembrane helix</keyword>
<dbReference type="OrthoDB" id="47245at2759"/>
<feature type="region of interest" description="Disordered" evidence="2">
    <location>
        <begin position="1"/>
        <end position="157"/>
    </location>
</feature>
<dbReference type="EMBL" id="CAICTM010000164">
    <property type="protein sequence ID" value="CAB9503424.1"/>
    <property type="molecule type" value="Genomic_DNA"/>
</dbReference>
<evidence type="ECO:0000313" key="6">
    <source>
        <dbReference type="Proteomes" id="UP001153069"/>
    </source>
</evidence>
<accession>A0A9N8DIT9</accession>
<sequence>MNTPANAEDPPKKANGDSRSVTIQVEADEPVKGTVLEGRTVQPEDDPQKLVPMEYHSDNNLVPEEEYHGGAAESPAKAVQGRAKAADPPKKAAGDRRSVTIQVEEDEPKKATVLQGRTVQPEDDPNKLVPTVYNSDNNLVPEKEYHGDESKDQQGEEIDDMTAEAAKKPPKNMSYRSSEYRFEKALNEDIYSVMYTADRFSIPFFFAMLVFMIQFTILVLIFIGLVDTTEDPPTSSNGETNRLKLPVDVERTVRIAQGCGVILIINFTAKEGDLIKGCSRVFNGYDKELIKDHTGATKIKWAMSSLFQASSGFFMIMNLFILLMQSTTVVGMCLNFAALHFVQDIDDVAFAVAETGLVGQVIQAEVKGVGDIMTTAANIRRTLWMRRFLLGTIVTALYVFWIIFSNWQLSGKFACNVLLLQFGDAYDPDLAYYSGGFIAEGLQSSRPKYVDLSGTYKMRYSRSNKAWVLEPNTPEKGLVVIKSSETESFDVTTIADQTWFHNTTGGFVPVDWFSLTCHECNENRCHTDRGTCNENHACMCHEGFFGVSCETETPKCPFYAVDFRTRGTLANVPGGSFFFDNQFLSADVKFNHRFLYIPFDINAYAFSAALKVQYFMIFTGRRWMIMGAPYESSALTYDEFFDYLNTTKFWNASSAAEALQVLAKSRLYSPRYYSSPVDYGTPTWAYDPTAVTWVFAKPQENHDDSLFFDATPDDDDTLSARFLCSACSFQYENGTVTEGLATCQNKGRCRDGFEGFPFGFLVSNVNMFMIAMNLAVSMMGYVTPKLEAVSIVSKGPLGTSARIHTHQQ</sequence>
<dbReference type="InterPro" id="IPR000742">
    <property type="entry name" value="EGF"/>
</dbReference>
<feature type="transmembrane region" description="Helical" evidence="3">
    <location>
        <begin position="204"/>
        <end position="226"/>
    </location>
</feature>
<reference evidence="5" key="1">
    <citation type="submission" date="2020-06" db="EMBL/GenBank/DDBJ databases">
        <authorList>
            <consortium name="Plant Systems Biology data submission"/>
        </authorList>
    </citation>
    <scope>NUCLEOTIDE SEQUENCE</scope>
    <source>
        <strain evidence="5">D6</strain>
    </source>
</reference>